<evidence type="ECO:0000256" key="1">
    <source>
        <dbReference type="SAM" id="Phobius"/>
    </source>
</evidence>
<accession>A0A8K0WVI4</accession>
<gene>
    <name evidence="2" type="ORF">B0I35DRAFT_422165</name>
</gene>
<keyword evidence="1" id="KW-0472">Membrane</keyword>
<dbReference type="EMBL" id="JAGPNK010000002">
    <property type="protein sequence ID" value="KAH7326223.1"/>
    <property type="molecule type" value="Genomic_DNA"/>
</dbReference>
<evidence type="ECO:0000313" key="2">
    <source>
        <dbReference type="EMBL" id="KAH7326223.1"/>
    </source>
</evidence>
<keyword evidence="3" id="KW-1185">Reference proteome</keyword>
<reference evidence="2" key="1">
    <citation type="journal article" date="2021" name="Nat. Commun.">
        <title>Genetic determinants of endophytism in the Arabidopsis root mycobiome.</title>
        <authorList>
            <person name="Mesny F."/>
            <person name="Miyauchi S."/>
            <person name="Thiergart T."/>
            <person name="Pickel B."/>
            <person name="Atanasova L."/>
            <person name="Karlsson M."/>
            <person name="Huettel B."/>
            <person name="Barry K.W."/>
            <person name="Haridas S."/>
            <person name="Chen C."/>
            <person name="Bauer D."/>
            <person name="Andreopoulos W."/>
            <person name="Pangilinan J."/>
            <person name="LaButti K."/>
            <person name="Riley R."/>
            <person name="Lipzen A."/>
            <person name="Clum A."/>
            <person name="Drula E."/>
            <person name="Henrissat B."/>
            <person name="Kohler A."/>
            <person name="Grigoriev I.V."/>
            <person name="Martin F.M."/>
            <person name="Hacquard S."/>
        </authorList>
    </citation>
    <scope>NUCLEOTIDE SEQUENCE</scope>
    <source>
        <strain evidence="2">MPI-CAGE-CH-0235</strain>
    </source>
</reference>
<proteinExistence type="predicted"/>
<dbReference type="AlphaFoldDB" id="A0A8K0WVI4"/>
<evidence type="ECO:0000313" key="3">
    <source>
        <dbReference type="Proteomes" id="UP000813444"/>
    </source>
</evidence>
<name>A0A8K0WVI4_9HYPO</name>
<keyword evidence="1" id="KW-1133">Transmembrane helix</keyword>
<dbReference type="Proteomes" id="UP000813444">
    <property type="component" value="Unassembled WGS sequence"/>
</dbReference>
<feature type="transmembrane region" description="Helical" evidence="1">
    <location>
        <begin position="21"/>
        <end position="50"/>
    </location>
</feature>
<sequence length="207" mass="22252">MLEPDTKKDGHSYSACKSANLLSMIALSMISSSTSTSLTSLVLVLMATWMCFGQPHGPAYSQDGGMVLANQVQKRGHPYILIRPTPPLTRSSHACTDCDCTPALDFVGEVGASHIGPLRTRGGLLANPETAVQPLHFTVCPRVKPDLEAPRICQPAAAVECPDTVSPPWVATIGLLICDLWVASIAKEEESLHIQLIWNASTRMYLG</sequence>
<organism evidence="2 3">
    <name type="scientific">Stachybotrys elegans</name>
    <dbReference type="NCBI Taxonomy" id="80388"/>
    <lineage>
        <taxon>Eukaryota</taxon>
        <taxon>Fungi</taxon>
        <taxon>Dikarya</taxon>
        <taxon>Ascomycota</taxon>
        <taxon>Pezizomycotina</taxon>
        <taxon>Sordariomycetes</taxon>
        <taxon>Hypocreomycetidae</taxon>
        <taxon>Hypocreales</taxon>
        <taxon>Stachybotryaceae</taxon>
        <taxon>Stachybotrys</taxon>
    </lineage>
</organism>
<protein>
    <submittedName>
        <fullName evidence="2">Uncharacterized protein</fullName>
    </submittedName>
</protein>
<comment type="caution">
    <text evidence="2">The sequence shown here is derived from an EMBL/GenBank/DDBJ whole genome shotgun (WGS) entry which is preliminary data.</text>
</comment>
<keyword evidence="1" id="KW-0812">Transmembrane</keyword>